<dbReference type="AlphaFoldDB" id="A0A6L2JT24"/>
<comment type="caution">
    <text evidence="1">The sequence shown here is derived from an EMBL/GenBank/DDBJ whole genome shotgun (WGS) entry which is preliminary data.</text>
</comment>
<protein>
    <submittedName>
        <fullName evidence="1">Uncharacterized protein</fullName>
    </submittedName>
</protein>
<feature type="non-terminal residue" evidence="1">
    <location>
        <position position="1"/>
    </location>
</feature>
<gene>
    <name evidence="1" type="ORF">Tci_010742</name>
</gene>
<proteinExistence type="predicted"/>
<evidence type="ECO:0000313" key="1">
    <source>
        <dbReference type="EMBL" id="GEU38764.1"/>
    </source>
</evidence>
<accession>A0A6L2JT24</accession>
<name>A0A6L2JT24_TANCI</name>
<organism evidence="1">
    <name type="scientific">Tanacetum cinerariifolium</name>
    <name type="common">Dalmatian daisy</name>
    <name type="synonym">Chrysanthemum cinerariifolium</name>
    <dbReference type="NCBI Taxonomy" id="118510"/>
    <lineage>
        <taxon>Eukaryota</taxon>
        <taxon>Viridiplantae</taxon>
        <taxon>Streptophyta</taxon>
        <taxon>Embryophyta</taxon>
        <taxon>Tracheophyta</taxon>
        <taxon>Spermatophyta</taxon>
        <taxon>Magnoliopsida</taxon>
        <taxon>eudicotyledons</taxon>
        <taxon>Gunneridae</taxon>
        <taxon>Pentapetalae</taxon>
        <taxon>asterids</taxon>
        <taxon>campanulids</taxon>
        <taxon>Asterales</taxon>
        <taxon>Asteraceae</taxon>
        <taxon>Asteroideae</taxon>
        <taxon>Anthemideae</taxon>
        <taxon>Anthemidinae</taxon>
        <taxon>Tanacetum</taxon>
    </lineage>
</organism>
<sequence length="236" mass="25753">DESGEIIPCSDLSSRNVPALSAKRLEGRYTTRIQTLKVDMASIKKKQKTQGLGCRVCVGVCEDGERCLPSGFLSAIAVEKKEEKGQKSLGGKKVIRLRKNTTQSTQILKINDIIGEIIPCSDLSSWNVLALSAKRPGPRMLSQIVKGQVRAQHALLGLRGNNTAGTIKSKIPPILELSIVLDVLKGSHVNLRPFIRAIVSRLCWGEVEKVMGEVWVRWRKSRKSGGGSCRDGGKKG</sequence>
<reference evidence="1" key="1">
    <citation type="journal article" date="2019" name="Sci. Rep.">
        <title>Draft genome of Tanacetum cinerariifolium, the natural source of mosquito coil.</title>
        <authorList>
            <person name="Yamashiro T."/>
            <person name="Shiraishi A."/>
            <person name="Satake H."/>
            <person name="Nakayama K."/>
        </authorList>
    </citation>
    <scope>NUCLEOTIDE SEQUENCE</scope>
</reference>
<dbReference type="EMBL" id="BKCJ010001091">
    <property type="protein sequence ID" value="GEU38764.1"/>
    <property type="molecule type" value="Genomic_DNA"/>
</dbReference>